<feature type="non-terminal residue" evidence="1">
    <location>
        <position position="1"/>
    </location>
</feature>
<dbReference type="EMBL" id="BARS01012741">
    <property type="protein sequence ID" value="GAF89684.1"/>
    <property type="molecule type" value="Genomic_DNA"/>
</dbReference>
<dbReference type="AlphaFoldDB" id="X0T8Z4"/>
<evidence type="ECO:0000313" key="1">
    <source>
        <dbReference type="EMBL" id="GAF89684.1"/>
    </source>
</evidence>
<proteinExistence type="predicted"/>
<organism evidence="1">
    <name type="scientific">marine sediment metagenome</name>
    <dbReference type="NCBI Taxonomy" id="412755"/>
    <lineage>
        <taxon>unclassified sequences</taxon>
        <taxon>metagenomes</taxon>
        <taxon>ecological metagenomes</taxon>
    </lineage>
</organism>
<reference evidence="1" key="1">
    <citation type="journal article" date="2014" name="Front. Microbiol.">
        <title>High frequency of phylogenetically diverse reductive dehalogenase-homologous genes in deep subseafloor sedimentary metagenomes.</title>
        <authorList>
            <person name="Kawai M."/>
            <person name="Futagami T."/>
            <person name="Toyoda A."/>
            <person name="Takaki Y."/>
            <person name="Nishi S."/>
            <person name="Hori S."/>
            <person name="Arai W."/>
            <person name="Tsubouchi T."/>
            <person name="Morono Y."/>
            <person name="Uchiyama I."/>
            <person name="Ito T."/>
            <person name="Fujiyama A."/>
            <person name="Inagaki F."/>
            <person name="Takami H."/>
        </authorList>
    </citation>
    <scope>NUCLEOTIDE SEQUENCE</scope>
    <source>
        <strain evidence="1">Expedition CK06-06</strain>
    </source>
</reference>
<comment type="caution">
    <text evidence="1">The sequence shown here is derived from an EMBL/GenBank/DDBJ whole genome shotgun (WGS) entry which is preliminary data.</text>
</comment>
<gene>
    <name evidence="1" type="ORF">S01H1_22537</name>
</gene>
<accession>X0T8Z4</accession>
<name>X0T8Z4_9ZZZZ</name>
<protein>
    <submittedName>
        <fullName evidence="1">Uncharacterized protein</fullName>
    </submittedName>
</protein>
<sequence>NMLELINQVFNLEGYQVQRERSAAKESALRTVSEMAACCAWRGCFRLLVLA</sequence>